<sequence>MLKEKELNIIKSKIKNKIPLDIDEISGYLNIKEKIIKNIFVMYEAFGRKSVESITLSDEEIDRIISLKYPNVITYKKD</sequence>
<evidence type="ECO:0000313" key="2">
    <source>
        <dbReference type="Proteomes" id="UP000462760"/>
    </source>
</evidence>
<dbReference type="RefSeq" id="WP_154482294.1">
    <property type="nucleotide sequence ID" value="NZ_VULR01000002.1"/>
</dbReference>
<gene>
    <name evidence="1" type="ORF">FYJ27_01850</name>
</gene>
<accession>A0A844FEU8</accession>
<evidence type="ECO:0000313" key="1">
    <source>
        <dbReference type="EMBL" id="MSS42482.1"/>
    </source>
</evidence>
<dbReference type="EMBL" id="VULR01000002">
    <property type="protein sequence ID" value="MSS42482.1"/>
    <property type="molecule type" value="Genomic_DNA"/>
</dbReference>
<dbReference type="Proteomes" id="UP000462760">
    <property type="component" value="Unassembled WGS sequence"/>
</dbReference>
<organism evidence="1 2">
    <name type="scientific">Anaerosalibacter bizertensis</name>
    <dbReference type="NCBI Taxonomy" id="932217"/>
    <lineage>
        <taxon>Bacteria</taxon>
        <taxon>Bacillati</taxon>
        <taxon>Bacillota</taxon>
        <taxon>Tissierellia</taxon>
        <taxon>Tissierellales</taxon>
        <taxon>Sporanaerobacteraceae</taxon>
        <taxon>Anaerosalibacter</taxon>
    </lineage>
</organism>
<dbReference type="AlphaFoldDB" id="A0A844FEU8"/>
<reference evidence="1 2" key="1">
    <citation type="submission" date="2019-08" db="EMBL/GenBank/DDBJ databases">
        <title>In-depth cultivation of the pig gut microbiome towards novel bacterial diversity and tailored functional studies.</title>
        <authorList>
            <person name="Wylensek D."/>
            <person name="Hitch T.C.A."/>
            <person name="Clavel T."/>
        </authorList>
    </citation>
    <scope>NUCLEOTIDE SEQUENCE [LARGE SCALE GENOMIC DNA]</scope>
    <source>
        <strain evidence="1 2">Med78-601-WT-4W-RMD-3</strain>
    </source>
</reference>
<proteinExistence type="predicted"/>
<protein>
    <submittedName>
        <fullName evidence="1">Uncharacterized protein</fullName>
    </submittedName>
</protein>
<dbReference type="OrthoDB" id="1709730at2"/>
<name>A0A844FEU8_9FIRM</name>
<comment type="caution">
    <text evidence="1">The sequence shown here is derived from an EMBL/GenBank/DDBJ whole genome shotgun (WGS) entry which is preliminary data.</text>
</comment>